<protein>
    <submittedName>
        <fullName evidence="2">Uncharacterized protein</fullName>
    </submittedName>
</protein>
<organism evidence="2 3">
    <name type="scientific">Caenorhabditis briggsae</name>
    <dbReference type="NCBI Taxonomy" id="6238"/>
    <lineage>
        <taxon>Eukaryota</taxon>
        <taxon>Metazoa</taxon>
        <taxon>Ecdysozoa</taxon>
        <taxon>Nematoda</taxon>
        <taxon>Chromadorea</taxon>
        <taxon>Rhabditida</taxon>
        <taxon>Rhabditina</taxon>
        <taxon>Rhabditomorpha</taxon>
        <taxon>Rhabditoidea</taxon>
        <taxon>Rhabditidae</taxon>
        <taxon>Peloderinae</taxon>
        <taxon>Caenorhabditis</taxon>
    </lineage>
</organism>
<gene>
    <name evidence="2" type="ORF">L5515_013482</name>
</gene>
<dbReference type="EMBL" id="CP092621">
    <property type="protein sequence ID" value="UMM16492.1"/>
    <property type="molecule type" value="Genomic_DNA"/>
</dbReference>
<evidence type="ECO:0000256" key="1">
    <source>
        <dbReference type="SAM" id="MobiDB-lite"/>
    </source>
</evidence>
<evidence type="ECO:0000313" key="3">
    <source>
        <dbReference type="Proteomes" id="UP000829354"/>
    </source>
</evidence>
<dbReference type="Proteomes" id="UP000829354">
    <property type="component" value="Chromosome II"/>
</dbReference>
<feature type="region of interest" description="Disordered" evidence="1">
    <location>
        <begin position="1"/>
        <end position="39"/>
    </location>
</feature>
<sequence>MDKSWAVGSNESPITRGRRKAAEENASPNAPRSSKSYSKRIVSPAHRFSCLQTSVIFQHLTLRMISHMFLIFRGSGKRDLVRFLTAVRSPANFWCKR</sequence>
<keyword evidence="3" id="KW-1185">Reference proteome</keyword>
<name>A0AAE9EAR1_CAEBR</name>
<reference evidence="2 3" key="1">
    <citation type="submission" date="2022-04" db="EMBL/GenBank/DDBJ databases">
        <title>Chromosome-level reference genomes for two strains of Caenorhabditis briggsae: an improved platform for comparative genomics.</title>
        <authorList>
            <person name="Stevens L."/>
            <person name="Andersen E."/>
        </authorList>
    </citation>
    <scope>NUCLEOTIDE SEQUENCE [LARGE SCALE GENOMIC DNA]</scope>
    <source>
        <strain evidence="2">VX34</strain>
        <tissue evidence="2">Whole-organism</tissue>
    </source>
</reference>
<dbReference type="AlphaFoldDB" id="A0AAE9EAR1"/>
<accession>A0AAE9EAR1</accession>
<feature type="compositionally biased region" description="Polar residues" evidence="1">
    <location>
        <begin position="26"/>
        <end position="36"/>
    </location>
</feature>
<evidence type="ECO:0000313" key="2">
    <source>
        <dbReference type="EMBL" id="UMM16492.1"/>
    </source>
</evidence>
<proteinExistence type="predicted"/>